<dbReference type="PANTHER" id="PTHR18945">
    <property type="entry name" value="NEUROTRANSMITTER GATED ION CHANNEL"/>
    <property type="match status" value="1"/>
</dbReference>
<dbReference type="GO" id="GO:0005216">
    <property type="term" value="F:monoatomic ion channel activity"/>
    <property type="evidence" value="ECO:0007669"/>
    <property type="project" value="InterPro"/>
</dbReference>
<dbReference type="GO" id="GO:0004888">
    <property type="term" value="F:transmembrane signaling receptor activity"/>
    <property type="evidence" value="ECO:0007669"/>
    <property type="project" value="InterPro"/>
</dbReference>
<dbReference type="Gene3D" id="1.20.58.390">
    <property type="entry name" value="Neurotransmitter-gated ion-channel transmembrane domain"/>
    <property type="match status" value="1"/>
</dbReference>
<evidence type="ECO:0000313" key="3">
    <source>
        <dbReference type="Proteomes" id="UP001292094"/>
    </source>
</evidence>
<gene>
    <name evidence="2" type="ORF">Pmani_038332</name>
</gene>
<dbReference type="InterPro" id="IPR038050">
    <property type="entry name" value="Neuro_actylchol_rec"/>
</dbReference>
<sequence length="136" mass="15762">NFTCLEVEFTFKRRLGYYLFHTYIPTCLIVIMSWISFWIKPEARTSEGDVRCYFTAHTLHTTRQLTEIPAPCVLYQVYPDVPLFIPSCSLQLLNFLPSCASPFPYIPFNSPPSLLLYLPPSCDPDALPLFRSQWIC</sequence>
<dbReference type="InterPro" id="IPR006201">
    <property type="entry name" value="Neur_channel"/>
</dbReference>
<dbReference type="GO" id="GO:0016020">
    <property type="term" value="C:membrane"/>
    <property type="evidence" value="ECO:0007669"/>
    <property type="project" value="InterPro"/>
</dbReference>
<dbReference type="EMBL" id="JAWZYT010006201">
    <property type="protein sequence ID" value="KAK4288644.1"/>
    <property type="molecule type" value="Genomic_DNA"/>
</dbReference>
<protein>
    <recommendedName>
        <fullName evidence="4">Neurotransmitter-gated ion-channel transmembrane domain-containing protein</fullName>
    </recommendedName>
</protein>
<dbReference type="SUPFAM" id="SSF90112">
    <property type="entry name" value="Neurotransmitter-gated ion-channel transmembrane pore"/>
    <property type="match status" value="1"/>
</dbReference>
<comment type="caution">
    <text evidence="2">The sequence shown here is derived from an EMBL/GenBank/DDBJ whole genome shotgun (WGS) entry which is preliminary data.</text>
</comment>
<keyword evidence="3" id="KW-1185">Reference proteome</keyword>
<keyword evidence="1" id="KW-0812">Transmembrane</keyword>
<keyword evidence="1" id="KW-0472">Membrane</keyword>
<evidence type="ECO:0008006" key="4">
    <source>
        <dbReference type="Google" id="ProtNLM"/>
    </source>
</evidence>
<evidence type="ECO:0000256" key="1">
    <source>
        <dbReference type="SAM" id="Phobius"/>
    </source>
</evidence>
<dbReference type="InterPro" id="IPR036719">
    <property type="entry name" value="Neuro-gated_channel_TM_sf"/>
</dbReference>
<feature type="transmembrane region" description="Helical" evidence="1">
    <location>
        <begin position="15"/>
        <end position="39"/>
    </location>
</feature>
<proteinExistence type="predicted"/>
<keyword evidence="1" id="KW-1133">Transmembrane helix</keyword>
<dbReference type="Proteomes" id="UP001292094">
    <property type="component" value="Unassembled WGS sequence"/>
</dbReference>
<reference evidence="2" key="1">
    <citation type="submission" date="2023-11" db="EMBL/GenBank/DDBJ databases">
        <title>Genome assemblies of two species of porcelain crab, Petrolisthes cinctipes and Petrolisthes manimaculis (Anomura: Porcellanidae).</title>
        <authorList>
            <person name="Angst P."/>
        </authorList>
    </citation>
    <scope>NUCLEOTIDE SEQUENCE</scope>
    <source>
        <strain evidence="2">PB745_02</strain>
        <tissue evidence="2">Gill</tissue>
    </source>
</reference>
<feature type="non-terminal residue" evidence="2">
    <location>
        <position position="1"/>
    </location>
</feature>
<name>A0AAE1NGF8_9EUCA</name>
<dbReference type="AlphaFoldDB" id="A0AAE1NGF8"/>
<accession>A0AAE1NGF8</accession>
<organism evidence="2 3">
    <name type="scientific">Petrolisthes manimaculis</name>
    <dbReference type="NCBI Taxonomy" id="1843537"/>
    <lineage>
        <taxon>Eukaryota</taxon>
        <taxon>Metazoa</taxon>
        <taxon>Ecdysozoa</taxon>
        <taxon>Arthropoda</taxon>
        <taxon>Crustacea</taxon>
        <taxon>Multicrustacea</taxon>
        <taxon>Malacostraca</taxon>
        <taxon>Eumalacostraca</taxon>
        <taxon>Eucarida</taxon>
        <taxon>Decapoda</taxon>
        <taxon>Pleocyemata</taxon>
        <taxon>Anomura</taxon>
        <taxon>Galatheoidea</taxon>
        <taxon>Porcellanidae</taxon>
        <taxon>Petrolisthes</taxon>
    </lineage>
</organism>
<evidence type="ECO:0000313" key="2">
    <source>
        <dbReference type="EMBL" id="KAK4288644.1"/>
    </source>
</evidence>